<dbReference type="GO" id="GO:0005829">
    <property type="term" value="C:cytosol"/>
    <property type="evidence" value="ECO:0007669"/>
    <property type="project" value="TreeGrafter"/>
</dbReference>
<dbReference type="InterPro" id="IPR006379">
    <property type="entry name" value="HAD-SF_hydro_IIB"/>
</dbReference>
<keyword evidence="5" id="KW-1185">Reference proteome</keyword>
<name>A0A2I1ILE9_9ACTO</name>
<dbReference type="PANTHER" id="PTHR10000:SF8">
    <property type="entry name" value="HAD SUPERFAMILY HYDROLASE-LIKE, TYPE 3"/>
    <property type="match status" value="1"/>
</dbReference>
<comment type="cofactor">
    <cofactor evidence="3">
        <name>Mg(2+)</name>
        <dbReference type="ChEBI" id="CHEBI:18420"/>
    </cofactor>
</comment>
<dbReference type="GO" id="GO:0000287">
    <property type="term" value="F:magnesium ion binding"/>
    <property type="evidence" value="ECO:0007669"/>
    <property type="project" value="TreeGrafter"/>
</dbReference>
<gene>
    <name evidence="4" type="ORF">CYJ19_08770</name>
</gene>
<dbReference type="SUPFAM" id="SSF56784">
    <property type="entry name" value="HAD-like"/>
    <property type="match status" value="1"/>
</dbReference>
<feature type="binding site" evidence="3">
    <location>
        <position position="205"/>
    </location>
    <ligand>
        <name>Mg(2+)</name>
        <dbReference type="ChEBI" id="CHEBI:18420"/>
        <label>1</label>
    </ligand>
</feature>
<proteinExistence type="predicted"/>
<accession>A0A2I1ILE9</accession>
<dbReference type="Gene3D" id="3.30.1240.20">
    <property type="match status" value="1"/>
</dbReference>
<reference evidence="4 5" key="1">
    <citation type="submission" date="2017-12" db="EMBL/GenBank/DDBJ databases">
        <title>Phylogenetic diversity of female urinary microbiome.</title>
        <authorList>
            <person name="Thomas-White K."/>
            <person name="Wolfe A.J."/>
        </authorList>
    </citation>
    <scope>NUCLEOTIDE SEQUENCE [LARGE SCALE GENOMIC DNA]</scope>
    <source>
        <strain evidence="4 5">UMB0402</strain>
    </source>
</reference>
<keyword evidence="3" id="KW-0460">Magnesium</keyword>
<dbReference type="SFLD" id="SFLDG01140">
    <property type="entry name" value="C2.B:_Phosphomannomutase_and_P"/>
    <property type="match status" value="1"/>
</dbReference>
<dbReference type="GO" id="GO:0004615">
    <property type="term" value="F:phosphomannomutase activity"/>
    <property type="evidence" value="ECO:0007669"/>
    <property type="project" value="UniProtKB-EC"/>
</dbReference>
<dbReference type="GO" id="GO:0009298">
    <property type="term" value="P:GDP-mannose biosynthetic process"/>
    <property type="evidence" value="ECO:0007669"/>
    <property type="project" value="UniProtKB-UniPathway"/>
</dbReference>
<evidence type="ECO:0000313" key="5">
    <source>
        <dbReference type="Proteomes" id="UP000235122"/>
    </source>
</evidence>
<sequence length="249" mass="27627">MRLVAFDLDDTLAPSKSPLPDFMAAALTELLDRVEVAVISGGRFEQFQKQVLSRLSTNLEKLHILPTCGTRYYRYEGEWRMLYANDLSTDQRQRVFVAIEKQAKKLGLWEEKTWGKKIEDRGSQVTFSALGQLAPIEAKRAWDPSGQKKARLAAALAPELPDLEVRSGGSTSVDITLKGVDKAYGMNRLVQMSGIGKEQMVFVGDRLDEGGNDYPVVSTGIPCVSVASPEETAKWISEFISSFDAEPTY</sequence>
<dbReference type="NCBIfam" id="TIGR01484">
    <property type="entry name" value="HAD-SF-IIB"/>
    <property type="match status" value="1"/>
</dbReference>
<evidence type="ECO:0000313" key="4">
    <source>
        <dbReference type="EMBL" id="PKY71955.1"/>
    </source>
</evidence>
<dbReference type="SFLD" id="SFLDS00003">
    <property type="entry name" value="Haloacid_Dehalogenase"/>
    <property type="match status" value="1"/>
</dbReference>
<feature type="binding site" evidence="2">
    <location>
        <position position="121"/>
    </location>
    <ligand>
        <name>alpha-D-mannose 1-phosphate</name>
        <dbReference type="ChEBI" id="CHEBI:58409"/>
    </ligand>
</feature>
<keyword evidence="3" id="KW-0479">Metal-binding</keyword>
<evidence type="ECO:0000256" key="2">
    <source>
        <dbReference type="PIRSR" id="PIRSR605002-2"/>
    </source>
</evidence>
<dbReference type="GO" id="GO:0016791">
    <property type="term" value="F:phosphatase activity"/>
    <property type="evidence" value="ECO:0007669"/>
    <property type="project" value="TreeGrafter"/>
</dbReference>
<evidence type="ECO:0000256" key="3">
    <source>
        <dbReference type="PIRSR" id="PIRSR605002-3"/>
    </source>
</evidence>
<dbReference type="Pfam" id="PF08282">
    <property type="entry name" value="Hydrolase_3"/>
    <property type="match status" value="1"/>
</dbReference>
<dbReference type="STRING" id="33007.HMPREF3198_02268"/>
<dbReference type="InterPro" id="IPR036412">
    <property type="entry name" value="HAD-like_sf"/>
</dbReference>
<dbReference type="GeneID" id="35867039"/>
<dbReference type="AlphaFoldDB" id="A0A2I1ILE9"/>
<organism evidence="4 5">
    <name type="scientific">Winkia neuii</name>
    <dbReference type="NCBI Taxonomy" id="33007"/>
    <lineage>
        <taxon>Bacteria</taxon>
        <taxon>Bacillati</taxon>
        <taxon>Actinomycetota</taxon>
        <taxon>Actinomycetes</taxon>
        <taxon>Actinomycetales</taxon>
        <taxon>Actinomycetaceae</taxon>
        <taxon>Winkia</taxon>
    </lineage>
</organism>
<feature type="binding site" evidence="2">
    <location>
        <position position="172"/>
    </location>
    <ligand>
        <name>alpha-D-mannose 1-phosphate</name>
        <dbReference type="ChEBI" id="CHEBI:58409"/>
    </ligand>
</feature>
<feature type="active site" description="Nucleophile" evidence="1">
    <location>
        <position position="7"/>
    </location>
</feature>
<dbReference type="UniPathway" id="UPA00126">
    <property type="reaction ID" value="UER00424"/>
</dbReference>
<dbReference type="PANTHER" id="PTHR10000">
    <property type="entry name" value="PHOSPHOSERINE PHOSPHATASE"/>
    <property type="match status" value="1"/>
</dbReference>
<feature type="binding site" evidence="3">
    <location>
        <position position="9"/>
    </location>
    <ligand>
        <name>Mg(2+)</name>
        <dbReference type="ChEBI" id="CHEBI:18420"/>
        <label>1</label>
    </ligand>
</feature>
<dbReference type="InterPro" id="IPR043169">
    <property type="entry name" value="PMM_cap"/>
</dbReference>
<dbReference type="RefSeq" id="WP_024331620.1">
    <property type="nucleotide sequence ID" value="NZ_JASOXK010000009.1"/>
</dbReference>
<protein>
    <submittedName>
        <fullName evidence="4">HAD family hydrolase</fullName>
    </submittedName>
</protein>
<feature type="binding site" evidence="2">
    <location>
        <position position="174"/>
    </location>
    <ligand>
        <name>alpha-D-mannose 1-phosphate</name>
        <dbReference type="ChEBI" id="CHEBI:58409"/>
    </ligand>
</feature>
<dbReference type="SFLD" id="SFLDG01143">
    <property type="entry name" value="C2.B.3:_Phosphomannomutase_Lik"/>
    <property type="match status" value="1"/>
</dbReference>
<feature type="active site" description="Proton donor/acceptor" evidence="1">
    <location>
        <position position="9"/>
    </location>
</feature>
<keyword evidence="4" id="KW-0378">Hydrolase</keyword>
<dbReference type="EMBL" id="PKKO01000005">
    <property type="protein sequence ID" value="PKY71955.1"/>
    <property type="molecule type" value="Genomic_DNA"/>
</dbReference>
<evidence type="ECO:0000256" key="1">
    <source>
        <dbReference type="PIRSR" id="PIRSR605002-1"/>
    </source>
</evidence>
<dbReference type="Gene3D" id="3.40.50.1000">
    <property type="entry name" value="HAD superfamily/HAD-like"/>
    <property type="match status" value="1"/>
</dbReference>
<dbReference type="Proteomes" id="UP000235122">
    <property type="component" value="Unassembled WGS sequence"/>
</dbReference>
<dbReference type="InterPro" id="IPR023214">
    <property type="entry name" value="HAD_sf"/>
</dbReference>
<feature type="binding site" evidence="3">
    <location>
        <position position="7"/>
    </location>
    <ligand>
        <name>Mg(2+)</name>
        <dbReference type="ChEBI" id="CHEBI:18420"/>
        <label>1</label>
    </ligand>
</feature>
<comment type="caution">
    <text evidence="4">The sequence shown here is derived from an EMBL/GenBank/DDBJ whole genome shotgun (WGS) entry which is preliminary data.</text>
</comment>